<evidence type="ECO:0000313" key="2">
    <source>
        <dbReference type="Proteomes" id="UP000241690"/>
    </source>
</evidence>
<evidence type="ECO:0000313" key="1">
    <source>
        <dbReference type="EMBL" id="PTB58702.1"/>
    </source>
</evidence>
<gene>
    <name evidence="1" type="ORF">M431DRAFT_284233</name>
</gene>
<reference evidence="1 2" key="1">
    <citation type="submission" date="2016-07" db="EMBL/GenBank/DDBJ databases">
        <title>Multiple horizontal gene transfer events from other fungi enriched the ability of initially mycotrophic Trichoderma (Ascomycota) to feed on dead plant biomass.</title>
        <authorList>
            <consortium name="DOE Joint Genome Institute"/>
            <person name="Aerts A."/>
            <person name="Atanasova L."/>
            <person name="Chenthamara K."/>
            <person name="Zhang J."/>
            <person name="Grujic M."/>
            <person name="Henrissat B."/>
            <person name="Kuo A."/>
            <person name="Salamov A."/>
            <person name="Lipzen A."/>
            <person name="Labutti K."/>
            <person name="Barry K."/>
            <person name="Miao Y."/>
            <person name="Rahimi M.J."/>
            <person name="Shen Q."/>
            <person name="Grigoriev I.V."/>
            <person name="Kubicek C.P."/>
            <person name="Druzhinina I.S."/>
        </authorList>
    </citation>
    <scope>NUCLEOTIDE SEQUENCE [LARGE SCALE GENOMIC DNA]</scope>
    <source>
        <strain evidence="1 2">CBS 226.95</strain>
    </source>
</reference>
<dbReference type="AlphaFoldDB" id="A0A2T4ANQ5"/>
<name>A0A2T4ANQ5_TRIHA</name>
<dbReference type="GeneID" id="36622602"/>
<sequence>MSSNRRKKLEKLFVAKQEPNHFTKRLNTWILPSILSCECTSICFILLSSSAYSCLCHTIQLYVAMPLNDAETVPWHSNGP</sequence>
<dbReference type="RefSeq" id="XP_024778379.1">
    <property type="nucleotide sequence ID" value="XM_024914037.1"/>
</dbReference>
<protein>
    <submittedName>
        <fullName evidence="1">Uncharacterized protein</fullName>
    </submittedName>
</protein>
<organism evidence="1 2">
    <name type="scientific">Trichoderma harzianum CBS 226.95</name>
    <dbReference type="NCBI Taxonomy" id="983964"/>
    <lineage>
        <taxon>Eukaryota</taxon>
        <taxon>Fungi</taxon>
        <taxon>Dikarya</taxon>
        <taxon>Ascomycota</taxon>
        <taxon>Pezizomycotina</taxon>
        <taxon>Sordariomycetes</taxon>
        <taxon>Hypocreomycetidae</taxon>
        <taxon>Hypocreales</taxon>
        <taxon>Hypocreaceae</taxon>
        <taxon>Trichoderma</taxon>
    </lineage>
</organism>
<dbReference type="EMBL" id="KZ679676">
    <property type="protein sequence ID" value="PTB58702.1"/>
    <property type="molecule type" value="Genomic_DNA"/>
</dbReference>
<keyword evidence="2" id="KW-1185">Reference proteome</keyword>
<dbReference type="Proteomes" id="UP000241690">
    <property type="component" value="Unassembled WGS sequence"/>
</dbReference>
<proteinExistence type="predicted"/>
<accession>A0A2T4ANQ5</accession>